<dbReference type="EMBL" id="CABPRZ010000015">
    <property type="protein sequence ID" value="VVE30701.1"/>
    <property type="molecule type" value="Genomic_DNA"/>
</dbReference>
<feature type="region of interest" description="Disordered" evidence="1">
    <location>
        <begin position="17"/>
        <end position="49"/>
    </location>
</feature>
<reference evidence="2 3" key="1">
    <citation type="submission" date="2019-08" db="EMBL/GenBank/DDBJ databases">
        <authorList>
            <person name="Peeters C."/>
        </authorList>
    </citation>
    <scope>NUCLEOTIDE SEQUENCE [LARGE SCALE GENOMIC DNA]</scope>
    <source>
        <strain evidence="2 3">LMG 30175</strain>
    </source>
</reference>
<gene>
    <name evidence="2" type="ORF">PTE30175_03538</name>
</gene>
<organism evidence="2 3">
    <name type="scientific">Pandoraea terrae</name>
    <dbReference type="NCBI Taxonomy" id="1537710"/>
    <lineage>
        <taxon>Bacteria</taxon>
        <taxon>Pseudomonadati</taxon>
        <taxon>Pseudomonadota</taxon>
        <taxon>Betaproteobacteria</taxon>
        <taxon>Burkholderiales</taxon>
        <taxon>Burkholderiaceae</taxon>
        <taxon>Pandoraea</taxon>
    </lineage>
</organism>
<protein>
    <submittedName>
        <fullName evidence="2">Uncharacterized protein</fullName>
    </submittedName>
</protein>
<sequence length="113" mass="12815">MPSSIVSALVRQLEARYGGAPPTADPPLAGSSGAGPDARPSRRRRRHSALDPYRTIAEAFIKRRARARDRSDYTYARLARLIERRSGRRFAESTLQRRMVAWGLVDGMERYQK</sequence>
<evidence type="ECO:0000313" key="2">
    <source>
        <dbReference type="EMBL" id="VVE30701.1"/>
    </source>
</evidence>
<proteinExistence type="predicted"/>
<accession>A0A5E4X2Y6</accession>
<dbReference type="RefSeq" id="WP_150698363.1">
    <property type="nucleotide sequence ID" value="NZ_CABPRZ010000015.1"/>
</dbReference>
<keyword evidence="3" id="KW-1185">Reference proteome</keyword>
<evidence type="ECO:0000256" key="1">
    <source>
        <dbReference type="SAM" id="MobiDB-lite"/>
    </source>
</evidence>
<name>A0A5E4X2Y6_9BURK</name>
<dbReference type="Proteomes" id="UP000414233">
    <property type="component" value="Unassembled WGS sequence"/>
</dbReference>
<dbReference type="AlphaFoldDB" id="A0A5E4X2Y6"/>
<evidence type="ECO:0000313" key="3">
    <source>
        <dbReference type="Proteomes" id="UP000414233"/>
    </source>
</evidence>